<dbReference type="InterPro" id="IPR011067">
    <property type="entry name" value="Plasmid_toxin/cell-grow_inhib"/>
</dbReference>
<protein>
    <submittedName>
        <fullName evidence="1">5247_t:CDS:1</fullName>
    </submittedName>
</protein>
<comment type="caution">
    <text evidence="1">The sequence shown here is derived from an EMBL/GenBank/DDBJ whole genome shotgun (WGS) entry which is preliminary data.</text>
</comment>
<gene>
    <name evidence="1" type="ORF">FWILDA_LOCUS18775</name>
</gene>
<organism evidence="1 2">
    <name type="scientific">Funneliformis geosporum</name>
    <dbReference type="NCBI Taxonomy" id="1117311"/>
    <lineage>
        <taxon>Eukaryota</taxon>
        <taxon>Fungi</taxon>
        <taxon>Fungi incertae sedis</taxon>
        <taxon>Mucoromycota</taxon>
        <taxon>Glomeromycotina</taxon>
        <taxon>Glomeromycetes</taxon>
        <taxon>Glomerales</taxon>
        <taxon>Glomeraceae</taxon>
        <taxon>Funneliformis</taxon>
    </lineage>
</organism>
<dbReference type="AlphaFoldDB" id="A0A9W4T9B7"/>
<dbReference type="OrthoDB" id="2410247at2759"/>
<dbReference type="Pfam" id="PF02452">
    <property type="entry name" value="PemK_toxin"/>
    <property type="match status" value="1"/>
</dbReference>
<name>A0A9W4T9B7_9GLOM</name>
<dbReference type="Gene3D" id="2.30.30.110">
    <property type="match status" value="1"/>
</dbReference>
<dbReference type="Proteomes" id="UP001153678">
    <property type="component" value="Unassembled WGS sequence"/>
</dbReference>
<dbReference type="InterPro" id="IPR003477">
    <property type="entry name" value="PemK-like"/>
</dbReference>
<dbReference type="GO" id="GO:0003677">
    <property type="term" value="F:DNA binding"/>
    <property type="evidence" value="ECO:0007669"/>
    <property type="project" value="InterPro"/>
</dbReference>
<proteinExistence type="predicted"/>
<keyword evidence="2" id="KW-1185">Reference proteome</keyword>
<accession>A0A9W4T9B7</accession>
<dbReference type="EMBL" id="CAMKVN010019669">
    <property type="protein sequence ID" value="CAI2198842.1"/>
    <property type="molecule type" value="Genomic_DNA"/>
</dbReference>
<evidence type="ECO:0000313" key="1">
    <source>
        <dbReference type="EMBL" id="CAI2198842.1"/>
    </source>
</evidence>
<sequence length="139" mass="15977">MAEKLYRYGELYWVKFDEETVGTEVRGSRPGLIISDNYYNEISRRVIVLPCSKTLDPLYSFELFLPKVVKNIKVKKDFALEGVIKSQIIMTLLIETQNTILQKEIKDLENKNKLLSQKNSYSTNNAKSSDKFILYVGGG</sequence>
<reference evidence="1" key="1">
    <citation type="submission" date="2022-08" db="EMBL/GenBank/DDBJ databases">
        <authorList>
            <person name="Kallberg Y."/>
            <person name="Tangrot J."/>
            <person name="Rosling A."/>
        </authorList>
    </citation>
    <scope>NUCLEOTIDE SEQUENCE</scope>
    <source>
        <strain evidence="1">Wild A</strain>
    </source>
</reference>
<feature type="non-terminal residue" evidence="1">
    <location>
        <position position="1"/>
    </location>
</feature>
<evidence type="ECO:0000313" key="2">
    <source>
        <dbReference type="Proteomes" id="UP001153678"/>
    </source>
</evidence>
<dbReference type="SUPFAM" id="SSF50118">
    <property type="entry name" value="Cell growth inhibitor/plasmid maintenance toxic component"/>
    <property type="match status" value="1"/>
</dbReference>